<name>A0AAN2BJV8_9GAMM</name>
<dbReference type="RefSeq" id="WP_236986838.1">
    <property type="nucleotide sequence ID" value="NZ_AP023086.1"/>
</dbReference>
<protein>
    <submittedName>
        <fullName evidence="1">Uncharacterized protein</fullName>
    </submittedName>
</protein>
<evidence type="ECO:0000313" key="2">
    <source>
        <dbReference type="Proteomes" id="UP001320119"/>
    </source>
</evidence>
<evidence type="ECO:0000313" key="1">
    <source>
        <dbReference type="EMBL" id="BCD97366.1"/>
    </source>
</evidence>
<reference evidence="1 2" key="1">
    <citation type="journal article" date="2022" name="IScience">
        <title>An ultrasensitive nanofiber-based assay for enzymatic hydrolysis and deep-sea microbial degradation of cellulose.</title>
        <authorList>
            <person name="Tsudome M."/>
            <person name="Tachioka M."/>
            <person name="Miyazaki M."/>
            <person name="Uchimura K."/>
            <person name="Tsuda M."/>
            <person name="Takaki Y."/>
            <person name="Deguchi S."/>
        </authorList>
    </citation>
    <scope>NUCLEOTIDE SEQUENCE [LARGE SCALE GENOMIC DNA]</scope>
    <source>
        <strain evidence="1 2">GE09</strain>
    </source>
</reference>
<organism evidence="1 2">
    <name type="scientific">Marinagarivorans cellulosilyticus</name>
    <dbReference type="NCBI Taxonomy" id="2721545"/>
    <lineage>
        <taxon>Bacteria</taxon>
        <taxon>Pseudomonadati</taxon>
        <taxon>Pseudomonadota</taxon>
        <taxon>Gammaproteobacteria</taxon>
        <taxon>Cellvibrionales</taxon>
        <taxon>Cellvibrionaceae</taxon>
        <taxon>Marinagarivorans</taxon>
    </lineage>
</organism>
<sequence length="69" mass="7984">MKKEFIQQRIAVFAGTTIDPNADSEVIEMLKRKFNIHLPQRPTLDEALKACISDHEIINLISDYREISQ</sequence>
<accession>A0AAN2BJV8</accession>
<keyword evidence="2" id="KW-1185">Reference proteome</keyword>
<proteinExistence type="predicted"/>
<dbReference type="Proteomes" id="UP001320119">
    <property type="component" value="Chromosome"/>
</dbReference>
<dbReference type="EMBL" id="AP023086">
    <property type="protein sequence ID" value="BCD97366.1"/>
    <property type="molecule type" value="Genomic_DNA"/>
</dbReference>
<gene>
    <name evidence="1" type="ORF">MARGE09_P1567</name>
</gene>
<dbReference type="AlphaFoldDB" id="A0AAN2BJV8"/>
<dbReference type="Gene3D" id="1.20.1060.10">
    <property type="entry name" value="Taq DNA Polymerase, Chain T, domain 4"/>
    <property type="match status" value="1"/>
</dbReference>
<dbReference type="KEGG" id="marq:MARGE09_P1567"/>